<feature type="compositionally biased region" description="Basic and acidic residues" evidence="4">
    <location>
        <begin position="173"/>
        <end position="188"/>
    </location>
</feature>
<dbReference type="AlphaFoldDB" id="A7T2P8"/>
<evidence type="ECO:0000256" key="1">
    <source>
        <dbReference type="ARBA" id="ARBA00022737"/>
    </source>
</evidence>
<feature type="non-terminal residue" evidence="5">
    <location>
        <position position="1"/>
    </location>
</feature>
<dbReference type="GO" id="GO:0120170">
    <property type="term" value="F:intraciliary transport particle B binding"/>
    <property type="evidence" value="ECO:0000318"/>
    <property type="project" value="GO_Central"/>
</dbReference>
<sequence length="411" mass="46774">MFGFLGAVTALVLGLGALIVRVLRAPIGRVLISGTILARVQEARQNHDDESVKKAVNEYDEALESTWYVEDMKAEELMRKIEKEEEQVAYDDPEKKIYHLCIVNLVIGTLYCAKGNYEFGISRIMKSLEPYNKKALMDVDEVYTLEEITAEPLPEAEAKEVKQKKKKKKKNKKGPESLNECRKEESELLKAVAPPEKNVASTDVSKVQEEESEMESTVKDSHLYQRTSIDELFMEYRDPRLLRRTDKACEIGTAMSSIRVQSERKPVVELPTDPRIQKGIPSNVKPLVGDNKQASDCHLKDKINLIGKQIPADPRIRPRPDSQGKVDSVKPFVEETVHAGITQLQEDRRQMQKQPLAVDPRTRPSLESQEQEDSNVEPVSEKVQVDIRRQMQKQPLAVDPRLQPRPQSQEQ</sequence>
<accession>A7T2P8</accession>
<feature type="region of interest" description="Disordered" evidence="4">
    <location>
        <begin position="156"/>
        <end position="220"/>
    </location>
</feature>
<dbReference type="GO" id="GO:0005879">
    <property type="term" value="C:axonemal microtubule"/>
    <property type="evidence" value="ECO:0000318"/>
    <property type="project" value="GO_Central"/>
</dbReference>
<name>A7T2P8_NEMVE</name>
<dbReference type="InParanoid" id="A7T2P8"/>
<keyword evidence="3" id="KW-0966">Cell projection</keyword>
<dbReference type="HOGENOM" id="CLU_670099_0_0_1"/>
<evidence type="ECO:0000313" key="5">
    <source>
        <dbReference type="EMBL" id="EDO29767.1"/>
    </source>
</evidence>
<dbReference type="EMBL" id="DS470294">
    <property type="protein sequence ID" value="EDO29767.1"/>
    <property type="molecule type" value="Genomic_DNA"/>
</dbReference>
<dbReference type="GO" id="GO:0042073">
    <property type="term" value="P:intraciliary transport"/>
    <property type="evidence" value="ECO:0000318"/>
    <property type="project" value="GO_Central"/>
</dbReference>
<evidence type="ECO:0000256" key="2">
    <source>
        <dbReference type="ARBA" id="ARBA00022803"/>
    </source>
</evidence>
<comment type="function">
    <text evidence="3">Required for polyglutamylation of axonemal tubulin. Plays a role in anterograde intraflagellar transport (IFT), the process by which cilia precursors are transported from the base of the cilium to the site of their incorporation at the tip.</text>
</comment>
<proteinExistence type="inferred from homology"/>
<protein>
    <recommendedName>
        <fullName evidence="3">Tetratricopeptide repeat protein 30</fullName>
    </recommendedName>
</protein>
<keyword evidence="2 3" id="KW-0802">TPR repeat</keyword>
<keyword evidence="3" id="KW-0969">Cilium</keyword>
<feature type="compositionally biased region" description="Basic and acidic residues" evidence="4">
    <location>
        <begin position="379"/>
        <end position="389"/>
    </location>
</feature>
<gene>
    <name evidence="5" type="ORF">NEMVEDRAFT_v1g221482</name>
</gene>
<dbReference type="Proteomes" id="UP000001593">
    <property type="component" value="Unassembled WGS sequence"/>
</dbReference>
<reference evidence="5 6" key="1">
    <citation type="journal article" date="2007" name="Science">
        <title>Sea anemone genome reveals ancestral eumetazoan gene repertoire and genomic organization.</title>
        <authorList>
            <person name="Putnam N.H."/>
            <person name="Srivastava M."/>
            <person name="Hellsten U."/>
            <person name="Dirks B."/>
            <person name="Chapman J."/>
            <person name="Salamov A."/>
            <person name="Terry A."/>
            <person name="Shapiro H."/>
            <person name="Lindquist E."/>
            <person name="Kapitonov V.V."/>
            <person name="Jurka J."/>
            <person name="Genikhovich G."/>
            <person name="Grigoriev I.V."/>
            <person name="Lucas S.M."/>
            <person name="Steele R.E."/>
            <person name="Finnerty J.R."/>
            <person name="Technau U."/>
            <person name="Martindale M.Q."/>
            <person name="Rokhsar D.S."/>
        </authorList>
    </citation>
    <scope>NUCLEOTIDE SEQUENCE [LARGE SCALE GENOMIC DNA]</scope>
    <source>
        <strain evidence="6">CH2 X CH6</strain>
    </source>
</reference>
<dbReference type="GO" id="GO:0030992">
    <property type="term" value="C:intraciliary transport particle B"/>
    <property type="evidence" value="ECO:0000318"/>
    <property type="project" value="GO_Central"/>
</dbReference>
<dbReference type="eggNOG" id="KOG4340">
    <property type="taxonomic scope" value="Eukaryota"/>
</dbReference>
<comment type="similarity">
    <text evidence="3">Belongs to the TTC30/dfy-1/fleer family.</text>
</comment>
<evidence type="ECO:0000313" key="6">
    <source>
        <dbReference type="Proteomes" id="UP000001593"/>
    </source>
</evidence>
<dbReference type="InterPro" id="IPR039941">
    <property type="entry name" value="TT30"/>
</dbReference>
<feature type="compositionally biased region" description="Basic residues" evidence="4">
    <location>
        <begin position="162"/>
        <end position="172"/>
    </location>
</feature>
<evidence type="ECO:0000256" key="4">
    <source>
        <dbReference type="SAM" id="MobiDB-lite"/>
    </source>
</evidence>
<comment type="subcellular location">
    <subcellularLocation>
        <location evidence="3">Cell projection</location>
        <location evidence="3">Cilium</location>
    </subcellularLocation>
</comment>
<keyword evidence="3" id="KW-0970">Cilium biogenesis/degradation</keyword>
<dbReference type="PANTHER" id="PTHR20931:SF0">
    <property type="entry name" value="TETRATRICOPEPTIDE REPEAT PROTEIN 30"/>
    <property type="match status" value="1"/>
</dbReference>
<feature type="region of interest" description="Disordered" evidence="4">
    <location>
        <begin position="271"/>
        <end position="292"/>
    </location>
</feature>
<organism evidence="5 6">
    <name type="scientific">Nematostella vectensis</name>
    <name type="common">Starlet sea anemone</name>
    <dbReference type="NCBI Taxonomy" id="45351"/>
    <lineage>
        <taxon>Eukaryota</taxon>
        <taxon>Metazoa</taxon>
        <taxon>Cnidaria</taxon>
        <taxon>Anthozoa</taxon>
        <taxon>Hexacorallia</taxon>
        <taxon>Actiniaria</taxon>
        <taxon>Edwardsiidae</taxon>
        <taxon>Nematostella</taxon>
    </lineage>
</organism>
<evidence type="ECO:0000256" key="3">
    <source>
        <dbReference type="RuleBase" id="RU367070"/>
    </source>
</evidence>
<keyword evidence="1" id="KW-0677">Repeat</keyword>
<dbReference type="STRING" id="45351.A7T2P8"/>
<feature type="compositionally biased region" description="Basic and acidic residues" evidence="4">
    <location>
        <begin position="314"/>
        <end position="337"/>
    </location>
</feature>
<dbReference type="PANTHER" id="PTHR20931">
    <property type="entry name" value="TETRATRICOPEPTIDE REPEAT PROTEIN 30"/>
    <property type="match status" value="1"/>
</dbReference>
<keyword evidence="6" id="KW-1185">Reference proteome</keyword>
<feature type="region of interest" description="Disordered" evidence="4">
    <location>
        <begin position="308"/>
        <end position="411"/>
    </location>
</feature>